<feature type="compositionally biased region" description="Low complexity" evidence="1">
    <location>
        <begin position="757"/>
        <end position="777"/>
    </location>
</feature>
<dbReference type="EMBL" id="PQXM01000440">
    <property type="protein sequence ID" value="TGO72547.1"/>
    <property type="molecule type" value="Genomic_DNA"/>
</dbReference>
<dbReference type="AlphaFoldDB" id="A0A4Z1JUJ9"/>
<dbReference type="Proteomes" id="UP000297229">
    <property type="component" value="Unassembled WGS sequence"/>
</dbReference>
<evidence type="ECO:0000313" key="3">
    <source>
        <dbReference type="Proteomes" id="UP000297229"/>
    </source>
</evidence>
<evidence type="ECO:0000313" key="2">
    <source>
        <dbReference type="EMBL" id="TGO72547.1"/>
    </source>
</evidence>
<feature type="region of interest" description="Disordered" evidence="1">
    <location>
        <begin position="746"/>
        <end position="790"/>
    </location>
</feature>
<keyword evidence="3" id="KW-1185">Reference proteome</keyword>
<feature type="region of interest" description="Disordered" evidence="1">
    <location>
        <begin position="251"/>
        <end position="276"/>
    </location>
</feature>
<proteinExistence type="predicted"/>
<gene>
    <name evidence="2" type="ORF">BELL_0442g00040</name>
</gene>
<feature type="region of interest" description="Disordered" evidence="1">
    <location>
        <begin position="815"/>
        <end position="850"/>
    </location>
</feature>
<feature type="compositionally biased region" description="Polar residues" evidence="1">
    <location>
        <begin position="840"/>
        <end position="850"/>
    </location>
</feature>
<accession>A0A4Z1JUJ9</accession>
<reference evidence="2 3" key="1">
    <citation type="submission" date="2017-12" db="EMBL/GenBank/DDBJ databases">
        <title>Comparative genomics of Botrytis spp.</title>
        <authorList>
            <person name="Valero-Jimenez C.A."/>
            <person name="Tapia P."/>
            <person name="Veloso J."/>
            <person name="Silva-Moreno E."/>
            <person name="Staats M."/>
            <person name="Valdes J.H."/>
            <person name="Van Kan J.A.L."/>
        </authorList>
    </citation>
    <scope>NUCLEOTIDE SEQUENCE [LARGE SCALE GENOMIC DNA]</scope>
    <source>
        <strain evidence="2 3">Be9601</strain>
    </source>
</reference>
<protein>
    <submittedName>
        <fullName evidence="2">Uncharacterized protein</fullName>
    </submittedName>
</protein>
<evidence type="ECO:0000256" key="1">
    <source>
        <dbReference type="SAM" id="MobiDB-lite"/>
    </source>
</evidence>
<sequence length="882" mass="98575">MDIKNKKSDKLARRVAEKKVKIQSSGQAAVRELFTICRKLRCNPPVYFPENDKICISLAASYVFSNAPDFKSRYKINDTEKSRLDVTQQALRWIEHNTPPSYYWNDVEAEDTLADRFSELALGVYEKDTSQEEVQKAMLYLENKIMTKFCERFQSRNKSELDPVKYKRALDICRFSRLADRTIIGEHANNRVSMALSEANTVYTDQSQQTGADLSCQLPLNNGTTSVPTTMTVSTNEGTNESIYREQVAADVKNEPVSESDAPAPDTLDESASDPDTCTRGFILRNSLVERRLPGMSMETVVNWMAKSFNKYCDYHNDRVRMHIVSTILSKDGDSLVSKVEELGSNVSVKNVTLMELILQSYSSETVERLWDSKRRQPSKSPGAYDLEQFLNMCDSGLLPICNEISKELPGHANLFLSRFLNWQRNGMMGRVLSLSVHVGDKTQEFIDRLLKLQGIELLPLIDAVIAETDGKPVPLLESFLRWNKNNVAQRLLDFDVCGEMSALSLVEAALDLGHWNILGDIRSLLIEAEFNGKPDHFFRQLRKWQRNRSFQYLHRLDQVTSDKSPEFLDLALKMCETGLMRHISENRELIGDRPCGFFDDMFGVARMIVNGEAIVVARGENGSFTRDLTPNLRPRLLSTSLSYKLKGLPAWMDSICGTRDGTDPSQLEFEEVGCSEVSKFVNFSLKLYGWGVHRWALNNEAFIGTDPALFFNQLFHVAAVLENGSTSPVVLEAIEATKKIMSGTPAAAGTKEIDTSAPSNKSSAMVSSSSDMVSQSLQPPPNPASTFDWQRSLSGSKLAAPPKIASTYKWESNYADPKSSASSSEPSGSSDRKGKKTDTAPSDTDESTGITILARGKCASCPRLGTKIFPRGKILCEECRP</sequence>
<comment type="caution">
    <text evidence="2">The sequence shown here is derived from an EMBL/GenBank/DDBJ whole genome shotgun (WGS) entry which is preliminary data.</text>
</comment>
<feature type="compositionally biased region" description="Low complexity" evidence="1">
    <location>
        <begin position="820"/>
        <end position="830"/>
    </location>
</feature>
<organism evidence="2 3">
    <name type="scientific">Botrytis elliptica</name>
    <dbReference type="NCBI Taxonomy" id="278938"/>
    <lineage>
        <taxon>Eukaryota</taxon>
        <taxon>Fungi</taxon>
        <taxon>Dikarya</taxon>
        <taxon>Ascomycota</taxon>
        <taxon>Pezizomycotina</taxon>
        <taxon>Leotiomycetes</taxon>
        <taxon>Helotiales</taxon>
        <taxon>Sclerotiniaceae</taxon>
        <taxon>Botrytis</taxon>
    </lineage>
</organism>
<name>A0A4Z1JUJ9_9HELO</name>